<evidence type="ECO:0000259" key="1">
    <source>
        <dbReference type="Pfam" id="PF00535"/>
    </source>
</evidence>
<gene>
    <name evidence="2" type="ORF">EV191_1011144</name>
</gene>
<dbReference type="PANTHER" id="PTHR43179:SF7">
    <property type="entry name" value="RHAMNOSYLTRANSFERASE WBBL"/>
    <property type="match status" value="1"/>
</dbReference>
<organism evidence="2 3">
    <name type="scientific">Tamaricihabitans halophyticus</name>
    <dbReference type="NCBI Taxonomy" id="1262583"/>
    <lineage>
        <taxon>Bacteria</taxon>
        <taxon>Bacillati</taxon>
        <taxon>Actinomycetota</taxon>
        <taxon>Actinomycetes</taxon>
        <taxon>Pseudonocardiales</taxon>
        <taxon>Pseudonocardiaceae</taxon>
        <taxon>Tamaricihabitans</taxon>
    </lineage>
</organism>
<accession>A0A4R2RBU0</accession>
<name>A0A4R2RBU0_9PSEU</name>
<reference evidence="2 3" key="1">
    <citation type="submission" date="2019-03" db="EMBL/GenBank/DDBJ databases">
        <title>Genomic Encyclopedia of Type Strains, Phase IV (KMG-IV): sequencing the most valuable type-strain genomes for metagenomic binning, comparative biology and taxonomic classification.</title>
        <authorList>
            <person name="Goeker M."/>
        </authorList>
    </citation>
    <scope>NUCLEOTIDE SEQUENCE [LARGE SCALE GENOMIC DNA]</scope>
    <source>
        <strain evidence="2 3">DSM 45765</strain>
    </source>
</reference>
<evidence type="ECO:0000313" key="2">
    <source>
        <dbReference type="EMBL" id="TCP57191.1"/>
    </source>
</evidence>
<dbReference type="EMBL" id="SLXQ01000001">
    <property type="protein sequence ID" value="TCP57191.1"/>
    <property type="molecule type" value="Genomic_DNA"/>
</dbReference>
<keyword evidence="2" id="KW-0808">Transferase</keyword>
<protein>
    <submittedName>
        <fullName evidence="2">GT2 family glycosyltransferase</fullName>
    </submittedName>
</protein>
<dbReference type="GO" id="GO:0016740">
    <property type="term" value="F:transferase activity"/>
    <property type="evidence" value="ECO:0007669"/>
    <property type="project" value="UniProtKB-KW"/>
</dbReference>
<proteinExistence type="predicted"/>
<dbReference type="PANTHER" id="PTHR43179">
    <property type="entry name" value="RHAMNOSYLTRANSFERASE WBBL"/>
    <property type="match status" value="1"/>
</dbReference>
<feature type="domain" description="Glycosyltransferase 2-like" evidence="1">
    <location>
        <begin position="7"/>
        <end position="173"/>
    </location>
</feature>
<dbReference type="InterPro" id="IPR029044">
    <property type="entry name" value="Nucleotide-diphossugar_trans"/>
</dbReference>
<dbReference type="Pfam" id="PF00535">
    <property type="entry name" value="Glycos_transf_2"/>
    <property type="match status" value="1"/>
</dbReference>
<sequence length="460" mass="49594">MTACTVSFVLVTHGRGELAASCLAIVAKHTKVAYEVIVVDSASPDGSGEWLANNLSDATVLRMGSNLGFGAGCELGIQRAKGEFICLLNADVEVTPGWLEPLLALLRANPRAAAVAPAMAFPDGRLQEAGSMIGGDGFSRGWGDGERSAEALYPRVVDYASAACLLLRRSAFYAVGGFCADYHIAYYEDADLQFTLRERGWQVWLQPASRVVHVRHGTSSTSTAERLSAINRKVFRRRWADDLARRTPAVGAPKYPHRLHWLRDAAAPYSVLLLAERAPRDGRLHAAISAWRAAEPAAAVTLLAVDGAGAAALRGSGTEVVSHVDDVESWGKERAGCYDVVVTFGAKAYDQLALAANRQPTAARVFDVDDLAHEELERRFAECEEPKRRREIGAQAGMLRRRGVQALREADVVICASETEAGWAREIVGSVPLYTANARAYPDVLNSVLVDCALPPARAT</sequence>
<dbReference type="InterPro" id="IPR001173">
    <property type="entry name" value="Glyco_trans_2-like"/>
</dbReference>
<dbReference type="Proteomes" id="UP000294911">
    <property type="component" value="Unassembled WGS sequence"/>
</dbReference>
<evidence type="ECO:0000313" key="3">
    <source>
        <dbReference type="Proteomes" id="UP000294911"/>
    </source>
</evidence>
<dbReference type="CDD" id="cd04186">
    <property type="entry name" value="GT_2_like_c"/>
    <property type="match status" value="1"/>
</dbReference>
<dbReference type="AlphaFoldDB" id="A0A4R2RBU0"/>
<dbReference type="SUPFAM" id="SSF53448">
    <property type="entry name" value="Nucleotide-diphospho-sugar transferases"/>
    <property type="match status" value="1"/>
</dbReference>
<dbReference type="OrthoDB" id="7615426at2"/>
<dbReference type="Gene3D" id="3.90.550.10">
    <property type="entry name" value="Spore Coat Polysaccharide Biosynthesis Protein SpsA, Chain A"/>
    <property type="match status" value="1"/>
</dbReference>
<keyword evidence="3" id="KW-1185">Reference proteome</keyword>
<comment type="caution">
    <text evidence="2">The sequence shown here is derived from an EMBL/GenBank/DDBJ whole genome shotgun (WGS) entry which is preliminary data.</text>
</comment>
<dbReference type="RefSeq" id="WP_132875699.1">
    <property type="nucleotide sequence ID" value="NZ_SLXQ01000001.1"/>
</dbReference>